<dbReference type="RefSeq" id="WP_344242724.1">
    <property type="nucleotide sequence ID" value="NZ_BAAAHH010000018.1"/>
</dbReference>
<dbReference type="InterPro" id="IPR017853">
    <property type="entry name" value="GH"/>
</dbReference>
<proteinExistence type="inferred from homology"/>
<comment type="caution">
    <text evidence="7">The sequence shown here is derived from an EMBL/GenBank/DDBJ whole genome shotgun (WGS) entry which is preliminary data.</text>
</comment>
<name>A0ABP4BXN5_9ACTN</name>
<evidence type="ECO:0000256" key="3">
    <source>
        <dbReference type="ARBA" id="ARBA00012556"/>
    </source>
</evidence>
<keyword evidence="6" id="KW-0732">Signal</keyword>
<keyword evidence="5 6" id="KW-0326">Glycosidase</keyword>
<keyword evidence="4 6" id="KW-0378">Hydrolase</keyword>
<feature type="chain" id="PRO_5044972184" description="Arabinogalactan endo-beta-1,4-galactanase" evidence="6">
    <location>
        <begin position="38"/>
        <end position="435"/>
    </location>
</feature>
<sequence length="435" mass="46447">MNPTPRNTGPRLGRRTFLTASAATGLALGLSTAPALAAGPASRGFRTALSVSPFTELVLGSVALTDGERTARTVEQVQRLFKAHGSTEVYARIATLRDAPSGEAQHGLARGLQRARLARTLDQPFNPEIGLFAVYGDISHQPEPDFSDYPGINPPAPWTSLTVDQMIPFLYRYGVAVALQILATGARVNVWNLGNEIELGLAGVAVRGLVTQTDRWTYSPPDAIDPAIGQMDFTTLIMMPEPDRIAWLEAHLWPHIGRMLAATAAGIRSVHPTARFSSHTSTIGSASTALPVAFWKAMRKAGYQVSEMGTSFYPTSNDYGDRMAAFKDAAATLHTTFGKRVFVAELGYPSSTMPPPYAWNSPLPGYPISPEGEHAFVRDLVAWGAGSGPLSGVRPWAPDFCISGWQPMSHFTASGSTATAQPVLDAISEGLAAAT</sequence>
<dbReference type="EC" id="3.2.1.89" evidence="3 6"/>
<dbReference type="EMBL" id="BAAAHH010000018">
    <property type="protein sequence ID" value="GAA0956881.1"/>
    <property type="molecule type" value="Genomic_DNA"/>
</dbReference>
<dbReference type="PANTHER" id="PTHR34983">
    <property type="entry name" value="ARABINOGALACTAN ENDO-BETA-1,4-GALACTANASE A"/>
    <property type="match status" value="1"/>
</dbReference>
<dbReference type="InterPro" id="IPR006311">
    <property type="entry name" value="TAT_signal"/>
</dbReference>
<feature type="signal peptide" evidence="6">
    <location>
        <begin position="1"/>
        <end position="37"/>
    </location>
</feature>
<accession>A0ABP4BXN5</accession>
<organism evidence="7 8">
    <name type="scientific">Actinocorallia libanotica</name>
    <dbReference type="NCBI Taxonomy" id="46162"/>
    <lineage>
        <taxon>Bacteria</taxon>
        <taxon>Bacillati</taxon>
        <taxon>Actinomycetota</taxon>
        <taxon>Actinomycetes</taxon>
        <taxon>Streptosporangiales</taxon>
        <taxon>Thermomonosporaceae</taxon>
        <taxon>Actinocorallia</taxon>
    </lineage>
</organism>
<dbReference type="Pfam" id="PF07745">
    <property type="entry name" value="Glyco_hydro_53"/>
    <property type="match status" value="1"/>
</dbReference>
<protein>
    <recommendedName>
        <fullName evidence="3 6">Arabinogalactan endo-beta-1,4-galactanase</fullName>
        <ecNumber evidence="3 6">3.2.1.89</ecNumber>
    </recommendedName>
</protein>
<evidence type="ECO:0000256" key="5">
    <source>
        <dbReference type="ARBA" id="ARBA00023295"/>
    </source>
</evidence>
<dbReference type="PROSITE" id="PS51318">
    <property type="entry name" value="TAT"/>
    <property type="match status" value="1"/>
</dbReference>
<dbReference type="SUPFAM" id="SSF51445">
    <property type="entry name" value="(Trans)glycosidases"/>
    <property type="match status" value="1"/>
</dbReference>
<keyword evidence="8" id="KW-1185">Reference proteome</keyword>
<gene>
    <name evidence="7" type="ORF">GCM10009550_43430</name>
</gene>
<evidence type="ECO:0000256" key="4">
    <source>
        <dbReference type="ARBA" id="ARBA00022801"/>
    </source>
</evidence>
<dbReference type="PANTHER" id="PTHR34983:SF1">
    <property type="entry name" value="ARABINOGALACTAN ENDO-BETA-1,4-GALACTANASE A"/>
    <property type="match status" value="1"/>
</dbReference>
<evidence type="ECO:0000313" key="8">
    <source>
        <dbReference type="Proteomes" id="UP001500665"/>
    </source>
</evidence>
<comment type="catalytic activity">
    <reaction evidence="1 6">
        <text>The enzyme specifically hydrolyzes (1-&gt;4)-beta-D-galactosidic linkages in type I arabinogalactans.</text>
        <dbReference type="EC" id="3.2.1.89"/>
    </reaction>
</comment>
<comment type="similarity">
    <text evidence="2 6">Belongs to the glycosyl hydrolase 53 family.</text>
</comment>
<evidence type="ECO:0000313" key="7">
    <source>
        <dbReference type="EMBL" id="GAA0956881.1"/>
    </source>
</evidence>
<dbReference type="InterPro" id="IPR011683">
    <property type="entry name" value="Glyco_hydro_53"/>
</dbReference>
<evidence type="ECO:0000256" key="1">
    <source>
        <dbReference type="ARBA" id="ARBA00001695"/>
    </source>
</evidence>
<dbReference type="Proteomes" id="UP001500665">
    <property type="component" value="Unassembled WGS sequence"/>
</dbReference>
<evidence type="ECO:0000256" key="6">
    <source>
        <dbReference type="RuleBase" id="RU361192"/>
    </source>
</evidence>
<evidence type="ECO:0000256" key="2">
    <source>
        <dbReference type="ARBA" id="ARBA00010687"/>
    </source>
</evidence>
<dbReference type="Gene3D" id="3.20.20.80">
    <property type="entry name" value="Glycosidases"/>
    <property type="match status" value="1"/>
</dbReference>
<reference evidence="8" key="1">
    <citation type="journal article" date="2019" name="Int. J. Syst. Evol. Microbiol.">
        <title>The Global Catalogue of Microorganisms (GCM) 10K type strain sequencing project: providing services to taxonomists for standard genome sequencing and annotation.</title>
        <authorList>
            <consortium name="The Broad Institute Genomics Platform"/>
            <consortium name="The Broad Institute Genome Sequencing Center for Infectious Disease"/>
            <person name="Wu L."/>
            <person name="Ma J."/>
        </authorList>
    </citation>
    <scope>NUCLEOTIDE SEQUENCE [LARGE SCALE GENOMIC DNA]</scope>
    <source>
        <strain evidence="8">JCM 10696</strain>
    </source>
</reference>